<evidence type="ECO:0000256" key="2">
    <source>
        <dbReference type="SAM" id="Phobius"/>
    </source>
</evidence>
<evidence type="ECO:0000313" key="3">
    <source>
        <dbReference type="EMBL" id="GGK81923.1"/>
    </source>
</evidence>
<keyword evidence="2" id="KW-0472">Membrane</keyword>
<accession>A0A830EWH2</accession>
<dbReference type="RefSeq" id="WP_188980307.1">
    <property type="nucleotide sequence ID" value="NZ_BMPD01000009.1"/>
</dbReference>
<dbReference type="AlphaFoldDB" id="A0A830EWH2"/>
<dbReference type="EMBL" id="BMPD01000009">
    <property type="protein sequence ID" value="GGK81923.1"/>
    <property type="molecule type" value="Genomic_DNA"/>
</dbReference>
<protein>
    <submittedName>
        <fullName evidence="3">Uncharacterized protein</fullName>
    </submittedName>
</protein>
<reference evidence="3" key="1">
    <citation type="journal article" date="2014" name="Int. J. Syst. Evol. Microbiol.">
        <title>Complete genome sequence of Corynebacterium casei LMG S-19264T (=DSM 44701T), isolated from a smear-ripened cheese.</title>
        <authorList>
            <consortium name="US DOE Joint Genome Institute (JGI-PGF)"/>
            <person name="Walter F."/>
            <person name="Albersmeier A."/>
            <person name="Kalinowski J."/>
            <person name="Ruckert C."/>
        </authorList>
    </citation>
    <scope>NUCLEOTIDE SEQUENCE</scope>
    <source>
        <strain evidence="3">JCM 19018</strain>
    </source>
</reference>
<keyword evidence="1" id="KW-0175">Coiled coil</keyword>
<reference evidence="3" key="2">
    <citation type="submission" date="2020-09" db="EMBL/GenBank/DDBJ databases">
        <authorList>
            <person name="Sun Q."/>
            <person name="Ohkuma M."/>
        </authorList>
    </citation>
    <scope>NUCLEOTIDE SEQUENCE</scope>
    <source>
        <strain evidence="3">JCM 19018</strain>
    </source>
</reference>
<keyword evidence="2" id="KW-0812">Transmembrane</keyword>
<evidence type="ECO:0000256" key="1">
    <source>
        <dbReference type="SAM" id="Coils"/>
    </source>
</evidence>
<organism evidence="3 4">
    <name type="scientific">Haloarcula sebkhae</name>
    <dbReference type="NCBI Taxonomy" id="932660"/>
    <lineage>
        <taxon>Archaea</taxon>
        <taxon>Methanobacteriati</taxon>
        <taxon>Methanobacteriota</taxon>
        <taxon>Stenosarchaea group</taxon>
        <taxon>Halobacteria</taxon>
        <taxon>Halobacteriales</taxon>
        <taxon>Haloarculaceae</taxon>
        <taxon>Haloarcula</taxon>
    </lineage>
</organism>
<feature type="transmembrane region" description="Helical" evidence="2">
    <location>
        <begin position="6"/>
        <end position="31"/>
    </location>
</feature>
<dbReference type="OrthoDB" id="350460at2157"/>
<proteinExistence type="predicted"/>
<dbReference type="Proteomes" id="UP000614221">
    <property type="component" value="Unassembled WGS sequence"/>
</dbReference>
<name>A0A830EWH2_9EURY</name>
<keyword evidence="2" id="KW-1133">Transmembrane helix</keyword>
<evidence type="ECO:0000313" key="4">
    <source>
        <dbReference type="Proteomes" id="UP000614221"/>
    </source>
</evidence>
<sequence length="210" mass="24745">MIVDSIISGAVFLIEELGIFAVGATVIGWVAKDMIGQYFEKELNKYQAEIDKELSKYQAELDKEKLRYSQLHTDRAQVTAELYEKLVQFELDMIELTDPVELGDRPPKRELLMSAKESGNEFLRYYRRNQIYFPEDVCKTVDEVYEEMKSIFHEFMIYKPHESEPGDPQDPEHWLELWERVSDDEVPELKKELEDHFRELLGVDTEQQNG</sequence>
<feature type="coiled-coil region" evidence="1">
    <location>
        <begin position="43"/>
        <end position="74"/>
    </location>
</feature>
<comment type="caution">
    <text evidence="3">The sequence shown here is derived from an EMBL/GenBank/DDBJ whole genome shotgun (WGS) entry which is preliminary data.</text>
</comment>
<gene>
    <name evidence="3" type="ORF">GCM10009067_37720</name>
</gene>